<reference evidence="1" key="2">
    <citation type="journal article" date="2015" name="Data Brief">
        <title>Shoot transcriptome of the giant reed, Arundo donax.</title>
        <authorList>
            <person name="Barrero R.A."/>
            <person name="Guerrero F.D."/>
            <person name="Moolhuijzen P."/>
            <person name="Goolsby J.A."/>
            <person name="Tidwell J."/>
            <person name="Bellgard S.E."/>
            <person name="Bellgard M.I."/>
        </authorList>
    </citation>
    <scope>NUCLEOTIDE SEQUENCE</scope>
    <source>
        <tissue evidence="1">Shoot tissue taken approximately 20 cm above the soil surface</tissue>
    </source>
</reference>
<reference evidence="1" key="1">
    <citation type="submission" date="2014-09" db="EMBL/GenBank/DDBJ databases">
        <authorList>
            <person name="Magalhaes I.L.F."/>
            <person name="Oliveira U."/>
            <person name="Santos F.R."/>
            <person name="Vidigal T.H.D.A."/>
            <person name="Brescovit A.D."/>
            <person name="Santos A.J."/>
        </authorList>
    </citation>
    <scope>NUCLEOTIDE SEQUENCE</scope>
    <source>
        <tissue evidence="1">Shoot tissue taken approximately 20 cm above the soil surface</tissue>
    </source>
</reference>
<dbReference type="EMBL" id="GBRH01264626">
    <property type="protein sequence ID" value="JAD33269.1"/>
    <property type="molecule type" value="Transcribed_RNA"/>
</dbReference>
<sequence length="104" mass="11770">MIETCQTNFITNTVNWNCWIHLSETHVLLVPMCHADMATSQTHQQRAHQTCPTCKWGPHVRLGPHASPRDHTFAVGSQVSLGPACRPQAHLSTKECRSPPFWSW</sequence>
<name>A0A0A8Z1I3_ARUDO</name>
<organism evidence="1">
    <name type="scientific">Arundo donax</name>
    <name type="common">Giant reed</name>
    <name type="synonym">Donax arundinaceus</name>
    <dbReference type="NCBI Taxonomy" id="35708"/>
    <lineage>
        <taxon>Eukaryota</taxon>
        <taxon>Viridiplantae</taxon>
        <taxon>Streptophyta</taxon>
        <taxon>Embryophyta</taxon>
        <taxon>Tracheophyta</taxon>
        <taxon>Spermatophyta</taxon>
        <taxon>Magnoliopsida</taxon>
        <taxon>Liliopsida</taxon>
        <taxon>Poales</taxon>
        <taxon>Poaceae</taxon>
        <taxon>PACMAD clade</taxon>
        <taxon>Arundinoideae</taxon>
        <taxon>Arundineae</taxon>
        <taxon>Arundo</taxon>
    </lineage>
</organism>
<protein>
    <submittedName>
        <fullName evidence="1">Uncharacterized protein</fullName>
    </submittedName>
</protein>
<proteinExistence type="predicted"/>
<dbReference type="AlphaFoldDB" id="A0A0A8Z1I3"/>
<evidence type="ECO:0000313" key="1">
    <source>
        <dbReference type="EMBL" id="JAD33269.1"/>
    </source>
</evidence>
<accession>A0A0A8Z1I3</accession>